<protein>
    <submittedName>
        <fullName evidence="1">Uncharacterized protein</fullName>
    </submittedName>
</protein>
<sequence>MKRARCAFVMVAVCGIVITSSDALVVGHLREVRLGG</sequence>
<reference evidence="1" key="1">
    <citation type="journal article" date="2014" name="Front. Microbiol.">
        <title>High frequency of phylogenetically diverse reductive dehalogenase-homologous genes in deep subseafloor sedimentary metagenomes.</title>
        <authorList>
            <person name="Kawai M."/>
            <person name="Futagami T."/>
            <person name="Toyoda A."/>
            <person name="Takaki Y."/>
            <person name="Nishi S."/>
            <person name="Hori S."/>
            <person name="Arai W."/>
            <person name="Tsubouchi T."/>
            <person name="Morono Y."/>
            <person name="Uchiyama I."/>
            <person name="Ito T."/>
            <person name="Fujiyama A."/>
            <person name="Inagaki F."/>
            <person name="Takami H."/>
        </authorList>
    </citation>
    <scope>NUCLEOTIDE SEQUENCE</scope>
    <source>
        <strain evidence="1">Expedition CK06-06</strain>
    </source>
</reference>
<dbReference type="AlphaFoldDB" id="X0Y916"/>
<proteinExistence type="predicted"/>
<dbReference type="EMBL" id="BARS01044176">
    <property type="protein sequence ID" value="GAG33356.1"/>
    <property type="molecule type" value="Genomic_DNA"/>
</dbReference>
<gene>
    <name evidence="1" type="ORF">S01H1_66784</name>
</gene>
<name>X0Y916_9ZZZZ</name>
<feature type="non-terminal residue" evidence="1">
    <location>
        <position position="36"/>
    </location>
</feature>
<comment type="caution">
    <text evidence="1">The sequence shown here is derived from an EMBL/GenBank/DDBJ whole genome shotgun (WGS) entry which is preliminary data.</text>
</comment>
<evidence type="ECO:0000313" key="1">
    <source>
        <dbReference type="EMBL" id="GAG33356.1"/>
    </source>
</evidence>
<accession>X0Y916</accession>
<organism evidence="1">
    <name type="scientific">marine sediment metagenome</name>
    <dbReference type="NCBI Taxonomy" id="412755"/>
    <lineage>
        <taxon>unclassified sequences</taxon>
        <taxon>metagenomes</taxon>
        <taxon>ecological metagenomes</taxon>
    </lineage>
</organism>